<gene>
    <name evidence="1" type="ORF">HPB49_020363</name>
</gene>
<keyword evidence="2" id="KW-1185">Reference proteome</keyword>
<dbReference type="EMBL" id="CM023471">
    <property type="protein sequence ID" value="KAH7966897.1"/>
    <property type="molecule type" value="Genomic_DNA"/>
</dbReference>
<reference evidence="1" key="1">
    <citation type="submission" date="2020-05" db="EMBL/GenBank/DDBJ databases">
        <title>Large-scale comparative analyses of tick genomes elucidate their genetic diversity and vector capacities.</title>
        <authorList>
            <person name="Jia N."/>
            <person name="Wang J."/>
            <person name="Shi W."/>
            <person name="Du L."/>
            <person name="Sun Y."/>
            <person name="Zhan W."/>
            <person name="Jiang J."/>
            <person name="Wang Q."/>
            <person name="Zhang B."/>
            <person name="Ji P."/>
            <person name="Sakyi L.B."/>
            <person name="Cui X."/>
            <person name="Yuan T."/>
            <person name="Jiang B."/>
            <person name="Yang W."/>
            <person name="Lam T.T.-Y."/>
            <person name="Chang Q."/>
            <person name="Ding S."/>
            <person name="Wang X."/>
            <person name="Zhu J."/>
            <person name="Ruan X."/>
            <person name="Zhao L."/>
            <person name="Wei J."/>
            <person name="Que T."/>
            <person name="Du C."/>
            <person name="Cheng J."/>
            <person name="Dai P."/>
            <person name="Han X."/>
            <person name="Huang E."/>
            <person name="Gao Y."/>
            <person name="Liu J."/>
            <person name="Shao H."/>
            <person name="Ye R."/>
            <person name="Li L."/>
            <person name="Wei W."/>
            <person name="Wang X."/>
            <person name="Wang C."/>
            <person name="Yang T."/>
            <person name="Huo Q."/>
            <person name="Li W."/>
            <person name="Guo W."/>
            <person name="Chen H."/>
            <person name="Zhou L."/>
            <person name="Ni X."/>
            <person name="Tian J."/>
            <person name="Zhou Y."/>
            <person name="Sheng Y."/>
            <person name="Liu T."/>
            <person name="Pan Y."/>
            <person name="Xia L."/>
            <person name="Li J."/>
            <person name="Zhao F."/>
            <person name="Cao W."/>
        </authorList>
    </citation>
    <scope>NUCLEOTIDE SEQUENCE</scope>
    <source>
        <strain evidence="1">Dsil-2018</strain>
    </source>
</reference>
<name>A0ACB8DFN0_DERSI</name>
<dbReference type="Proteomes" id="UP000821865">
    <property type="component" value="Chromosome 2"/>
</dbReference>
<proteinExistence type="predicted"/>
<comment type="caution">
    <text evidence="1">The sequence shown here is derived from an EMBL/GenBank/DDBJ whole genome shotgun (WGS) entry which is preliminary data.</text>
</comment>
<protein>
    <submittedName>
        <fullName evidence="1">Uncharacterized protein</fullName>
    </submittedName>
</protein>
<sequence length="992" mass="113693">MSALLEGFALSSLWDWRWITTALVFTVSYFVGRFYHRVSKYPRGPFPLPLVGNLLSLRNVNLPIKTIEWSKVYGDVFTLWMSHRPMVFLNSYDTIREASVDRRHEFAGRFSTKMGALQTQGNHDIIFEDYNPRWKALRKVALLAVRKYAVSESLEKLCTEVVDDYVDSLKEGPQLVESREPFLHILFTLIGVSVYGTTVEEAKKDIKLMEELNRKFYEIAPNGLPSDIAPWLGILYRRREKAIEDLFRDFTETFEKLFSAAEATYAPGKTENFTHAMLSAREDAIREEKGDAEYLTKGNMVQVVFDIFGAASDTSAGELQWLFLMMAKEPQIQAKIQKEIEDAIGSTPPVYKDREKMPFTVACLMETLRCFPVAPLGLPHNTTTDTKVGKLDVPKDTGIVYNVYAVNHDPKLWDEPEKFRPERFLDPVTGKLRRDPLPLVTFGMGPRTCPGEKLAHVDMFYILVRLLQRLSEIHRLLQDSEKRRQPTMSALLERLALSSLWDWRWITTALVFAVSYFVGRFYHRVSKYPRGPFPLPLVGNLLSLRNVNLPTKAIEWSKVYGDVFTLWISHRPMVLLNSYNTIREASLDRRHEFAGRFSTKMGTLQTQGNHDIMFEDYNPRWKALRKVALLAVRKYAVSESLEKLCTEVVDDYVDSLKEGPQLVESREPFLHILYTLIGVSVYGTTVEEAKEDIELMKELDRKFYKIAPNGLPSDIAPWLGILYRRREKAVEHLFRDFIGTFDKLFSAAEATYAPGKTENFTHAMLSAREDAIREEKGDAEYLTKGNMVQVVLNIFGAATDTSAGELQCLFLMMAKEPWIQAKIQKEIEDTIGTTPPVYKDREKMPFTVACLMETLRCFPVAPLGLPHNTTTDTKVGKFEIPKDTGIFYNVYAVNIDPKLWDEPEKFRPERFLDPVTGKLRRDPFPLVSFGMGPRTCPGEKLAHVDMFYILVRLLQRLSVRADEKPPKLDISGLGSNIFLVPAEQNIVFTRRN</sequence>
<evidence type="ECO:0000313" key="1">
    <source>
        <dbReference type="EMBL" id="KAH7966897.1"/>
    </source>
</evidence>
<evidence type="ECO:0000313" key="2">
    <source>
        <dbReference type="Proteomes" id="UP000821865"/>
    </source>
</evidence>
<accession>A0ACB8DFN0</accession>
<organism evidence="1 2">
    <name type="scientific">Dermacentor silvarum</name>
    <name type="common">Tick</name>
    <dbReference type="NCBI Taxonomy" id="543639"/>
    <lineage>
        <taxon>Eukaryota</taxon>
        <taxon>Metazoa</taxon>
        <taxon>Ecdysozoa</taxon>
        <taxon>Arthropoda</taxon>
        <taxon>Chelicerata</taxon>
        <taxon>Arachnida</taxon>
        <taxon>Acari</taxon>
        <taxon>Parasitiformes</taxon>
        <taxon>Ixodida</taxon>
        <taxon>Ixodoidea</taxon>
        <taxon>Ixodidae</taxon>
        <taxon>Rhipicephalinae</taxon>
        <taxon>Dermacentor</taxon>
    </lineage>
</organism>